<dbReference type="InterPro" id="IPR011006">
    <property type="entry name" value="CheY-like_superfamily"/>
</dbReference>
<dbReference type="InterPro" id="IPR007492">
    <property type="entry name" value="LytTR_DNA-bd_dom"/>
</dbReference>
<dbReference type="SMART" id="SM00850">
    <property type="entry name" value="LytTR"/>
    <property type="match status" value="1"/>
</dbReference>
<dbReference type="AlphaFoldDB" id="A0A521ETC2"/>
<proteinExistence type="predicted"/>
<dbReference type="SUPFAM" id="SSF52172">
    <property type="entry name" value="CheY-like"/>
    <property type="match status" value="1"/>
</dbReference>
<dbReference type="InterPro" id="IPR046947">
    <property type="entry name" value="LytR-like"/>
</dbReference>
<evidence type="ECO:0000259" key="3">
    <source>
        <dbReference type="PROSITE" id="PS50930"/>
    </source>
</evidence>
<dbReference type="Proteomes" id="UP000320300">
    <property type="component" value="Unassembled WGS sequence"/>
</dbReference>
<reference evidence="4 5" key="1">
    <citation type="submission" date="2017-05" db="EMBL/GenBank/DDBJ databases">
        <authorList>
            <person name="Varghese N."/>
            <person name="Submissions S."/>
        </authorList>
    </citation>
    <scope>NUCLEOTIDE SEQUENCE [LARGE SCALE GENOMIC DNA]</scope>
    <source>
        <strain evidence="4 5">DSM 19036</strain>
    </source>
</reference>
<keyword evidence="5" id="KW-1185">Reference proteome</keyword>
<dbReference type="SMART" id="SM00448">
    <property type="entry name" value="REC"/>
    <property type="match status" value="1"/>
</dbReference>
<dbReference type="RefSeq" id="WP_142529541.1">
    <property type="nucleotide sequence ID" value="NZ_CBCSJO010000009.1"/>
</dbReference>
<name>A0A521ETC2_9SPHI</name>
<evidence type="ECO:0000313" key="5">
    <source>
        <dbReference type="Proteomes" id="UP000320300"/>
    </source>
</evidence>
<evidence type="ECO:0000313" key="4">
    <source>
        <dbReference type="EMBL" id="SMO87206.1"/>
    </source>
</evidence>
<protein>
    <submittedName>
        <fullName evidence="4">Two component transcriptional regulator, LytTR family</fullName>
    </submittedName>
</protein>
<dbReference type="InterPro" id="IPR001789">
    <property type="entry name" value="Sig_transdc_resp-reg_receiver"/>
</dbReference>
<dbReference type="GO" id="GO:0003677">
    <property type="term" value="F:DNA binding"/>
    <property type="evidence" value="ECO:0007669"/>
    <property type="project" value="InterPro"/>
</dbReference>
<keyword evidence="1" id="KW-0597">Phosphoprotein</keyword>
<dbReference type="PANTHER" id="PTHR37299">
    <property type="entry name" value="TRANSCRIPTIONAL REGULATOR-RELATED"/>
    <property type="match status" value="1"/>
</dbReference>
<dbReference type="PROSITE" id="PS50110">
    <property type="entry name" value="RESPONSE_REGULATORY"/>
    <property type="match status" value="1"/>
</dbReference>
<dbReference type="Gene3D" id="3.40.50.2300">
    <property type="match status" value="1"/>
</dbReference>
<dbReference type="Pfam" id="PF00072">
    <property type="entry name" value="Response_reg"/>
    <property type="match status" value="1"/>
</dbReference>
<sequence>MNHPKISCLLLEDDQQWLDIMEETLKQNFPELSLHPCNNIKEAGISWSAHKQTLLILDINLPDGISFDWLQELQKEKNDQFRVIFTTAFADYALPAFKFSALDFLLKPYLPQDLLSAVDKALKSLSEQHYHRQLETFIHNYTHQDQNDKKIVLKTLDEIFIIPVKDILTVEADNSYTRFLLKSGQKILVSQSLKEFDTQLSPTGFMRVHQSHLVNLKHITGYRKKTNMLLLEGDLQIPVSQNKKNKVMSYLNNL</sequence>
<dbReference type="OrthoDB" id="9787344at2"/>
<feature type="modified residue" description="4-aspartylphosphate" evidence="1">
    <location>
        <position position="58"/>
    </location>
</feature>
<evidence type="ECO:0000256" key="1">
    <source>
        <dbReference type="PROSITE-ProRule" id="PRU00169"/>
    </source>
</evidence>
<organism evidence="4 5">
    <name type="scientific">Pedobacter westerhofensis</name>
    <dbReference type="NCBI Taxonomy" id="425512"/>
    <lineage>
        <taxon>Bacteria</taxon>
        <taxon>Pseudomonadati</taxon>
        <taxon>Bacteroidota</taxon>
        <taxon>Sphingobacteriia</taxon>
        <taxon>Sphingobacteriales</taxon>
        <taxon>Sphingobacteriaceae</taxon>
        <taxon>Pedobacter</taxon>
    </lineage>
</organism>
<accession>A0A521ETC2</accession>
<feature type="domain" description="Response regulatory" evidence="2">
    <location>
        <begin position="7"/>
        <end position="122"/>
    </location>
</feature>
<dbReference type="PROSITE" id="PS50930">
    <property type="entry name" value="HTH_LYTTR"/>
    <property type="match status" value="1"/>
</dbReference>
<dbReference type="GO" id="GO:0000156">
    <property type="term" value="F:phosphorelay response regulator activity"/>
    <property type="evidence" value="ECO:0007669"/>
    <property type="project" value="InterPro"/>
</dbReference>
<gene>
    <name evidence="4" type="ORF">SAMN06265348_109121</name>
</gene>
<evidence type="ECO:0000259" key="2">
    <source>
        <dbReference type="PROSITE" id="PS50110"/>
    </source>
</evidence>
<dbReference type="EMBL" id="FXTN01000009">
    <property type="protein sequence ID" value="SMO87206.1"/>
    <property type="molecule type" value="Genomic_DNA"/>
</dbReference>
<dbReference type="Pfam" id="PF04397">
    <property type="entry name" value="LytTR"/>
    <property type="match status" value="1"/>
</dbReference>
<dbReference type="Gene3D" id="2.40.50.1020">
    <property type="entry name" value="LytTr DNA-binding domain"/>
    <property type="match status" value="1"/>
</dbReference>
<feature type="domain" description="HTH LytTR-type" evidence="3">
    <location>
        <begin position="151"/>
        <end position="253"/>
    </location>
</feature>
<dbReference type="PANTHER" id="PTHR37299:SF1">
    <property type="entry name" value="STAGE 0 SPORULATION PROTEIN A HOMOLOG"/>
    <property type="match status" value="1"/>
</dbReference>